<dbReference type="Proteomes" id="UP000270046">
    <property type="component" value="Chromosome"/>
</dbReference>
<sequence>MFKLRCFLFGAMMLIPYLLLAQTTKSNLSGIVCDQNKVFIEGAVIRVVYQPASTQYGCSSNKAGRFYLPDLKPGGPYQIEISYTGYEPFIQQDVYLGLDEPEVLNVTLKNKQTQLQEVRVSASPITRPVLTTTQTGPSVKNNRQNLNSLPTIKRSVNDFIRLTPQSFGPAIAGGNYRQNFITIDGSEFNNNFGVGDNLPGNGAQPVSLDAIDRLSVNVAPFNAIWESGFIGSTINITTRAGSNLTEASVYRFYRNQNSYGYHTGNASFDKRNLSYHQDGIRIGGPIIANKLFYFFSAEGENEKYNPQQLIPATADMPYGSGPNTARPTVTELNQIGNYLRDTYRYDPGGYGNYEFENKSYKILGRIDWNIGDNNTFSIRYNQLVSTRPELVNGSRSPLTAFPAGAGRRSINALPFSNSNFSTKSNFYSLAAEWNAKLNSGVYNTLRASYTRQYEPRQSDSKPFPFVDILKDGIPFTSFGYEPFTYGNSRNVTLASLIDYINWNHGKNNWLAGAQVDYSRTSNTYIPFGTGYYTFASWDDFVSGKSPVDYAITYSTVPGTAQPSYNFKYANLALFAQNTIILGKRSSITAGFRFDIPWFPEGLAENEGIAKLSFANGLHLHTSQLPFVSLLLSPRIGFSTYLGREEKLRLRGGTGVFTGRIPFVWIISQARYSGLQQVTQTWQGRQNTPGPFSPDPQKYIPDIATQQPGLPAITSVLSKEFKMPQTWKSSVGLDVRLPAGFTGTAEVLYNKDINAIVFNDANLVTPKHLDIAGYPDNRLVYPATNNQRFINPLNAAGMPDAKGNSPFNAVVVSNSSRGYYWSATFQLERKIWGGFSMSAAYIKSMAKNLNDGDGDQTLSALYAKPTVNGINTPELGYAGYVSPNRVVASFIYRKNYLKKFALSAGLVYQGAVDGRFSYTYAQDFNHDGTNKSLIYVSRDPSEITFVPLTVNQPAKVTYTALQQSDAFFKYIDQDAYLRTRKGRYAERNGATLPWRNQWDFKLTHDFVLSDKAVKHTLQLSWDVFNVGNLLNKNWGLKKLVNANSILVPANLPDVRAGGNIKPTFQLATVGGRLITDTFKNDVSLNSTYSMQVGLRYLFN</sequence>
<evidence type="ECO:0000256" key="3">
    <source>
        <dbReference type="ARBA" id="ARBA00022452"/>
    </source>
</evidence>
<evidence type="ECO:0000256" key="1">
    <source>
        <dbReference type="ARBA" id="ARBA00004571"/>
    </source>
</evidence>
<organism evidence="9 10">
    <name type="scientific">Mucilaginibacter celer</name>
    <dbReference type="NCBI Taxonomy" id="2305508"/>
    <lineage>
        <taxon>Bacteria</taxon>
        <taxon>Pseudomonadati</taxon>
        <taxon>Bacteroidota</taxon>
        <taxon>Sphingobacteriia</taxon>
        <taxon>Sphingobacteriales</taxon>
        <taxon>Sphingobacteriaceae</taxon>
        <taxon>Mucilaginibacter</taxon>
    </lineage>
</organism>
<comment type="subcellular location">
    <subcellularLocation>
        <location evidence="1">Cell outer membrane</location>
        <topology evidence="1">Multi-pass membrane protein</topology>
    </subcellularLocation>
</comment>
<dbReference type="OrthoDB" id="9768147at2"/>
<dbReference type="GO" id="GO:0015344">
    <property type="term" value="F:siderophore uptake transmembrane transporter activity"/>
    <property type="evidence" value="ECO:0007669"/>
    <property type="project" value="TreeGrafter"/>
</dbReference>
<evidence type="ECO:0000256" key="5">
    <source>
        <dbReference type="ARBA" id="ARBA00023136"/>
    </source>
</evidence>
<keyword evidence="2" id="KW-0813">Transport</keyword>
<dbReference type="InterPro" id="IPR057601">
    <property type="entry name" value="Oar-like_b-barrel"/>
</dbReference>
<dbReference type="Gene3D" id="2.60.40.1120">
    <property type="entry name" value="Carboxypeptidase-like, regulatory domain"/>
    <property type="match status" value="1"/>
</dbReference>
<dbReference type="GO" id="GO:0044718">
    <property type="term" value="P:siderophore transmembrane transport"/>
    <property type="evidence" value="ECO:0007669"/>
    <property type="project" value="TreeGrafter"/>
</dbReference>
<dbReference type="AlphaFoldDB" id="A0A494VPU5"/>
<keyword evidence="5" id="KW-0472">Membrane</keyword>
<proteinExistence type="predicted"/>
<evidence type="ECO:0000256" key="2">
    <source>
        <dbReference type="ARBA" id="ARBA00022448"/>
    </source>
</evidence>
<dbReference type="SUPFAM" id="SSF56935">
    <property type="entry name" value="Porins"/>
    <property type="match status" value="1"/>
</dbReference>
<accession>A0A494VPU5</accession>
<evidence type="ECO:0000259" key="8">
    <source>
        <dbReference type="Pfam" id="PF25183"/>
    </source>
</evidence>
<dbReference type="Pfam" id="PF13620">
    <property type="entry name" value="CarboxypepD_reg"/>
    <property type="match status" value="1"/>
</dbReference>
<evidence type="ECO:0000313" key="10">
    <source>
        <dbReference type="Proteomes" id="UP000270046"/>
    </source>
</evidence>
<dbReference type="Pfam" id="PF25183">
    <property type="entry name" value="OMP_b-brl_4"/>
    <property type="match status" value="1"/>
</dbReference>
<feature type="domain" description="TonB-dependent transporter Oar-like beta-barrel" evidence="8">
    <location>
        <begin position="237"/>
        <end position="1030"/>
    </location>
</feature>
<keyword evidence="7" id="KW-0732">Signal</keyword>
<keyword evidence="6" id="KW-0998">Cell outer membrane</keyword>
<name>A0A494VPU5_9SPHI</name>
<dbReference type="InterPro" id="IPR037066">
    <property type="entry name" value="Plug_dom_sf"/>
</dbReference>
<dbReference type="Gene3D" id="2.40.170.20">
    <property type="entry name" value="TonB-dependent receptor, beta-barrel domain"/>
    <property type="match status" value="1"/>
</dbReference>
<evidence type="ECO:0000256" key="7">
    <source>
        <dbReference type="SAM" id="SignalP"/>
    </source>
</evidence>
<dbReference type="EMBL" id="CP032869">
    <property type="protein sequence ID" value="AYL96804.1"/>
    <property type="molecule type" value="Genomic_DNA"/>
</dbReference>
<feature type="chain" id="PRO_5019844164" evidence="7">
    <location>
        <begin position="22"/>
        <end position="1098"/>
    </location>
</feature>
<protein>
    <submittedName>
        <fullName evidence="9">TonB-dependent receptor</fullName>
    </submittedName>
</protein>
<feature type="signal peptide" evidence="7">
    <location>
        <begin position="1"/>
        <end position="21"/>
    </location>
</feature>
<keyword evidence="3" id="KW-1134">Transmembrane beta strand</keyword>
<evidence type="ECO:0000313" key="9">
    <source>
        <dbReference type="EMBL" id="AYL96804.1"/>
    </source>
</evidence>
<evidence type="ECO:0000256" key="6">
    <source>
        <dbReference type="ARBA" id="ARBA00023237"/>
    </source>
</evidence>
<dbReference type="Gene3D" id="2.170.130.10">
    <property type="entry name" value="TonB-dependent receptor, plug domain"/>
    <property type="match status" value="1"/>
</dbReference>
<keyword evidence="9" id="KW-0675">Receptor</keyword>
<keyword evidence="4" id="KW-0812">Transmembrane</keyword>
<dbReference type="InterPro" id="IPR039426">
    <property type="entry name" value="TonB-dep_rcpt-like"/>
</dbReference>
<dbReference type="SUPFAM" id="SSF49464">
    <property type="entry name" value="Carboxypeptidase regulatory domain-like"/>
    <property type="match status" value="1"/>
</dbReference>
<evidence type="ECO:0000256" key="4">
    <source>
        <dbReference type="ARBA" id="ARBA00022692"/>
    </source>
</evidence>
<dbReference type="PANTHER" id="PTHR30069">
    <property type="entry name" value="TONB-DEPENDENT OUTER MEMBRANE RECEPTOR"/>
    <property type="match status" value="1"/>
</dbReference>
<dbReference type="GO" id="GO:0009279">
    <property type="term" value="C:cell outer membrane"/>
    <property type="evidence" value="ECO:0007669"/>
    <property type="project" value="UniProtKB-SubCell"/>
</dbReference>
<dbReference type="InterPro" id="IPR008969">
    <property type="entry name" value="CarboxyPept-like_regulatory"/>
</dbReference>
<dbReference type="RefSeq" id="WP_119410395.1">
    <property type="nucleotide sequence ID" value="NZ_CP032869.1"/>
</dbReference>
<dbReference type="InterPro" id="IPR036942">
    <property type="entry name" value="Beta-barrel_TonB_sf"/>
</dbReference>
<dbReference type="KEGG" id="muh:HYN43_016505"/>
<keyword evidence="10" id="KW-1185">Reference proteome</keyword>
<reference evidence="9 10" key="1">
    <citation type="submission" date="2018-10" db="EMBL/GenBank/DDBJ databases">
        <title>Genome sequencing of Mucilaginibacter sp. HYN0043.</title>
        <authorList>
            <person name="Kim M."/>
            <person name="Yi H."/>
        </authorList>
    </citation>
    <scope>NUCLEOTIDE SEQUENCE [LARGE SCALE GENOMIC DNA]</scope>
    <source>
        <strain evidence="9 10">HYN0043</strain>
    </source>
</reference>
<dbReference type="PANTHER" id="PTHR30069:SF46">
    <property type="entry name" value="OAR PROTEIN"/>
    <property type="match status" value="1"/>
</dbReference>
<gene>
    <name evidence="9" type="ORF">HYN43_016505</name>
</gene>